<evidence type="ECO:0000313" key="3">
    <source>
        <dbReference type="EMBL" id="VFT92301.1"/>
    </source>
</evidence>
<sequence length="240" mass="26808">MLIRGLTAISFLSTAKLNLISPRANLVAYFTSPVEFWFMTLLSSGEMAWLVNVIHDSCSMLTREYTAGLFFKSSVLVCGAAAIWSFVQPTAHAVTIDRVCVAVSVDFDVVCTSGIVQIGDFNRFLGLIGIAFGGCFVVYVIERLRLKTPPPKYPWLSFFLYSAAKHKFERPIHAHWEHQGIYYIDKASAALTGLLGLNYAGALYLLDIKTWRMYTISNEALVARGQRLPTHLEYAIPLIE</sequence>
<dbReference type="EMBL" id="CAADRA010005701">
    <property type="protein sequence ID" value="VFT92301.1"/>
    <property type="molecule type" value="Genomic_DNA"/>
</dbReference>
<reference evidence="3 4" key="1">
    <citation type="submission" date="2019-03" db="EMBL/GenBank/DDBJ databases">
        <authorList>
            <person name="Gaulin E."/>
            <person name="Dumas B."/>
        </authorList>
    </citation>
    <scope>NUCLEOTIDE SEQUENCE [LARGE SCALE GENOMIC DNA]</scope>
    <source>
        <strain evidence="3">CBS 568.67</strain>
    </source>
</reference>
<dbReference type="AlphaFoldDB" id="A0A485L498"/>
<protein>
    <submittedName>
        <fullName evidence="3">Aste57867_15499 protein</fullName>
    </submittedName>
</protein>
<keyword evidence="4" id="KW-1185">Reference proteome</keyword>
<gene>
    <name evidence="3" type="primary">Aste57867_15499</name>
    <name evidence="2" type="ORF">As57867_015443</name>
    <name evidence="3" type="ORF">ASTE57867_15499</name>
</gene>
<evidence type="ECO:0000313" key="2">
    <source>
        <dbReference type="EMBL" id="KAF0693557.1"/>
    </source>
</evidence>
<feature type="transmembrane region" description="Helical" evidence="1">
    <location>
        <begin position="36"/>
        <end position="55"/>
    </location>
</feature>
<dbReference type="OrthoDB" id="79078at2759"/>
<feature type="transmembrane region" description="Helical" evidence="1">
    <location>
        <begin position="124"/>
        <end position="141"/>
    </location>
</feature>
<feature type="transmembrane region" description="Helical" evidence="1">
    <location>
        <begin position="67"/>
        <end position="87"/>
    </location>
</feature>
<evidence type="ECO:0000313" key="4">
    <source>
        <dbReference type="Proteomes" id="UP000332933"/>
    </source>
</evidence>
<dbReference type="EMBL" id="VJMH01005680">
    <property type="protein sequence ID" value="KAF0693557.1"/>
    <property type="molecule type" value="Genomic_DNA"/>
</dbReference>
<organism evidence="3 4">
    <name type="scientific">Aphanomyces stellatus</name>
    <dbReference type="NCBI Taxonomy" id="120398"/>
    <lineage>
        <taxon>Eukaryota</taxon>
        <taxon>Sar</taxon>
        <taxon>Stramenopiles</taxon>
        <taxon>Oomycota</taxon>
        <taxon>Saprolegniomycetes</taxon>
        <taxon>Saprolegniales</taxon>
        <taxon>Verrucalvaceae</taxon>
        <taxon>Aphanomyces</taxon>
    </lineage>
</organism>
<evidence type="ECO:0000256" key="1">
    <source>
        <dbReference type="SAM" id="Phobius"/>
    </source>
</evidence>
<keyword evidence="1" id="KW-0472">Membrane</keyword>
<proteinExistence type="predicted"/>
<keyword evidence="1" id="KW-0812">Transmembrane</keyword>
<name>A0A485L498_9STRA</name>
<reference evidence="2" key="2">
    <citation type="submission" date="2019-06" db="EMBL/GenBank/DDBJ databases">
        <title>Genomics analysis of Aphanomyces spp. identifies a new class of oomycete effector associated with host adaptation.</title>
        <authorList>
            <person name="Gaulin E."/>
        </authorList>
    </citation>
    <scope>NUCLEOTIDE SEQUENCE</scope>
    <source>
        <strain evidence="2">CBS 578.67</strain>
    </source>
</reference>
<keyword evidence="1" id="KW-1133">Transmembrane helix</keyword>
<accession>A0A485L498</accession>
<dbReference type="Proteomes" id="UP000332933">
    <property type="component" value="Unassembled WGS sequence"/>
</dbReference>